<evidence type="ECO:0000313" key="3">
    <source>
        <dbReference type="Proteomes" id="UP000764045"/>
    </source>
</evidence>
<gene>
    <name evidence="2" type="ORF">H6B30_00750</name>
</gene>
<name>A0A939B3B3_9BACT</name>
<evidence type="ECO:0000313" key="2">
    <source>
        <dbReference type="EMBL" id="MBM6660295.1"/>
    </source>
</evidence>
<protein>
    <submittedName>
        <fullName evidence="2">LicD family protein</fullName>
    </submittedName>
</protein>
<keyword evidence="3" id="KW-1185">Reference proteome</keyword>
<dbReference type="PANTHER" id="PTHR43404">
    <property type="entry name" value="LIPOPOLYSACCHARIDE CHOLINEPHOSPHOTRANSFERASE LICD"/>
    <property type="match status" value="1"/>
</dbReference>
<feature type="domain" description="LicD/FKTN/FKRP nucleotidyltransferase" evidence="1">
    <location>
        <begin position="35"/>
        <end position="257"/>
    </location>
</feature>
<sequence>MDFHEESRGGYVVTVGMKKVWEVQMQLMRKLLEVCARHGLKVWIDGGSLLGAVREKGYIPWDDDIDMIMMRPDYDRLVALAGEFSRPYFLQCAHTDKGYARGHAQLRMDGTAAILRTDVNSHAAYHQGIFIDIFVFDGVPATREERLAAVAETQRRMKKLRVFTEYRPVRQVGPFIRKCFYRLKSFEKCFDWYEQSYRQFDLATHPRIYNWGCCLDKMETRGAIMAHWYDETVMLRFEDTMVPAPAGYHEVLTALYGDYMTPRREPTVHGDVHFDTGRDYTEVMRRLRRGEDEF</sequence>
<dbReference type="AlphaFoldDB" id="A0A939B3B3"/>
<dbReference type="InterPro" id="IPR052942">
    <property type="entry name" value="LPS_cholinephosphotransferase"/>
</dbReference>
<dbReference type="InterPro" id="IPR007074">
    <property type="entry name" value="LicD/FKTN/FKRP_NTP_transf"/>
</dbReference>
<accession>A0A939B3B3</accession>
<organism evidence="2 3">
    <name type="scientific">Marseilla massiliensis</name>
    <dbReference type="NCBI Taxonomy" id="1841864"/>
    <lineage>
        <taxon>Bacteria</taxon>
        <taxon>Pseudomonadati</taxon>
        <taxon>Bacteroidota</taxon>
        <taxon>Bacteroidia</taxon>
        <taxon>Bacteroidales</taxon>
        <taxon>Prevotellaceae</taxon>
        <taxon>Marseilla</taxon>
    </lineage>
</organism>
<dbReference type="PANTHER" id="PTHR43404:SF2">
    <property type="entry name" value="LIPOPOLYSACCHARIDE CHOLINEPHOSPHOTRANSFERASE LICD"/>
    <property type="match status" value="1"/>
</dbReference>
<dbReference type="Pfam" id="PF04991">
    <property type="entry name" value="LicD"/>
    <property type="match status" value="1"/>
</dbReference>
<reference evidence="2 3" key="1">
    <citation type="journal article" date="2021" name="Sci. Rep.">
        <title>The distribution of antibiotic resistance genes in chicken gut microbiota commensals.</title>
        <authorList>
            <person name="Juricova H."/>
            <person name="Matiasovicova J."/>
            <person name="Kubasova T."/>
            <person name="Cejkova D."/>
            <person name="Rychlik I."/>
        </authorList>
    </citation>
    <scope>NUCLEOTIDE SEQUENCE [LARGE SCALE GENOMIC DNA]</scope>
    <source>
        <strain evidence="2 3">An819</strain>
    </source>
</reference>
<dbReference type="EMBL" id="JACJJL010000001">
    <property type="protein sequence ID" value="MBM6660295.1"/>
    <property type="molecule type" value="Genomic_DNA"/>
</dbReference>
<proteinExistence type="predicted"/>
<comment type="caution">
    <text evidence="2">The sequence shown here is derived from an EMBL/GenBank/DDBJ whole genome shotgun (WGS) entry which is preliminary data.</text>
</comment>
<evidence type="ECO:0000259" key="1">
    <source>
        <dbReference type="Pfam" id="PF04991"/>
    </source>
</evidence>
<dbReference type="GO" id="GO:0009100">
    <property type="term" value="P:glycoprotein metabolic process"/>
    <property type="evidence" value="ECO:0007669"/>
    <property type="project" value="UniProtKB-ARBA"/>
</dbReference>
<dbReference type="Proteomes" id="UP000764045">
    <property type="component" value="Unassembled WGS sequence"/>
</dbReference>
<dbReference type="RefSeq" id="WP_205106913.1">
    <property type="nucleotide sequence ID" value="NZ_JACJJL010000001.1"/>
</dbReference>